<dbReference type="GO" id="GO:0003991">
    <property type="term" value="F:acetylglutamate kinase activity"/>
    <property type="evidence" value="ECO:0007669"/>
    <property type="project" value="UniProtKB-UniRule"/>
</dbReference>
<dbReference type="EMBL" id="RAPK01000007">
    <property type="protein sequence ID" value="RKD75605.1"/>
    <property type="molecule type" value="Genomic_DNA"/>
</dbReference>
<name>A0A419V6J3_9BACL</name>
<keyword evidence="3 9" id="KW-0028">Amino-acid biosynthesis</keyword>
<reference evidence="11 12" key="1">
    <citation type="submission" date="2018-09" db="EMBL/GenBank/DDBJ databases">
        <title>Genomic Encyclopedia of Archaeal and Bacterial Type Strains, Phase II (KMG-II): from individual species to whole genera.</title>
        <authorList>
            <person name="Goeker M."/>
        </authorList>
    </citation>
    <scope>NUCLEOTIDE SEQUENCE [LARGE SCALE GENOMIC DNA]</scope>
    <source>
        <strain evidence="11 12">DSM 17008</strain>
    </source>
</reference>
<dbReference type="PRINTS" id="PR00474">
    <property type="entry name" value="GLU5KINASE"/>
</dbReference>
<comment type="similarity">
    <text evidence="9">Belongs to the acetylglutamate kinase family. ArgB subfamily.</text>
</comment>
<accession>A0A419V6J3</accession>
<comment type="caution">
    <text evidence="11">The sequence shown here is derived from an EMBL/GenBank/DDBJ whole genome shotgun (WGS) entry which is preliminary data.</text>
</comment>
<dbReference type="OrthoDB" id="9803155at2"/>
<organism evidence="11 12">
    <name type="scientific">Sinobaca qinghaiensis</name>
    <dbReference type="NCBI Taxonomy" id="342944"/>
    <lineage>
        <taxon>Bacteria</taxon>
        <taxon>Bacillati</taxon>
        <taxon>Bacillota</taxon>
        <taxon>Bacilli</taxon>
        <taxon>Bacillales</taxon>
        <taxon>Sporolactobacillaceae</taxon>
        <taxon>Sinobaca</taxon>
    </lineage>
</organism>
<dbReference type="InterPro" id="IPR001057">
    <property type="entry name" value="Glu/AcGlu_kinase"/>
</dbReference>
<evidence type="ECO:0000313" key="12">
    <source>
        <dbReference type="Proteomes" id="UP000285120"/>
    </source>
</evidence>
<dbReference type="CDD" id="cd04238">
    <property type="entry name" value="AAK_NAGK-like"/>
    <property type="match status" value="1"/>
</dbReference>
<comment type="function">
    <text evidence="9">Catalyzes the ATP-dependent phosphorylation of N-acetyl-L-glutamate.</text>
</comment>
<dbReference type="InterPro" id="IPR036393">
    <property type="entry name" value="AceGlu_kinase-like_sf"/>
</dbReference>
<feature type="domain" description="Aspartate/glutamate/uridylate kinase" evidence="10">
    <location>
        <begin position="4"/>
        <end position="233"/>
    </location>
</feature>
<dbReference type="InterPro" id="IPR004662">
    <property type="entry name" value="AcgluKinase_fam"/>
</dbReference>
<dbReference type="SUPFAM" id="SSF53633">
    <property type="entry name" value="Carbamate kinase-like"/>
    <property type="match status" value="1"/>
</dbReference>
<evidence type="ECO:0000256" key="4">
    <source>
        <dbReference type="ARBA" id="ARBA00022679"/>
    </source>
</evidence>
<evidence type="ECO:0000259" key="10">
    <source>
        <dbReference type="Pfam" id="PF00696"/>
    </source>
</evidence>
<sequence>MREVVIVKCGGSTAEQLTPAFFESLKAMKDSGLYPIVVHGGGPAINTMLEKLDIQSEFVDGLRRTTKPVLDTAEMILSGKMNKYIVSEIQKQGQKAVGLSGVDGELLQAECINEEKLGLVGEINKVETSLLNVLMEWGAIPVIAPIATDESGGRLNVNADSAASSIATAMNATRLLFITDVNGIYANNEMISQINEEKIEELIQSGVIYGGMVPKVKAALAGLKGNIKEVVIAGAHGERTTSEGFIDGTTIVKNSWINS</sequence>
<keyword evidence="5 9" id="KW-0547">Nucleotide-binding</keyword>
<evidence type="ECO:0000256" key="9">
    <source>
        <dbReference type="HAMAP-Rule" id="MF_00082"/>
    </source>
</evidence>
<keyword evidence="12" id="KW-1185">Reference proteome</keyword>
<feature type="site" description="Transition state stabilizer" evidence="9">
    <location>
        <position position="8"/>
    </location>
</feature>
<dbReference type="GO" id="GO:0042450">
    <property type="term" value="P:L-arginine biosynthetic process via ornithine"/>
    <property type="evidence" value="ECO:0007669"/>
    <property type="project" value="UniProtKB-UniRule"/>
</dbReference>
<dbReference type="EC" id="2.7.2.8" evidence="9"/>
<evidence type="ECO:0000256" key="2">
    <source>
        <dbReference type="ARBA" id="ARBA00022571"/>
    </source>
</evidence>
<evidence type="ECO:0000256" key="3">
    <source>
        <dbReference type="ARBA" id="ARBA00022605"/>
    </source>
</evidence>
<keyword evidence="7 9" id="KW-0067">ATP-binding</keyword>
<keyword evidence="4 9" id="KW-0808">Transferase</keyword>
<dbReference type="UniPathway" id="UPA00068">
    <property type="reaction ID" value="UER00107"/>
</dbReference>
<evidence type="ECO:0000256" key="1">
    <source>
        <dbReference type="ARBA" id="ARBA00004828"/>
    </source>
</evidence>
<dbReference type="Proteomes" id="UP000285120">
    <property type="component" value="Unassembled WGS sequence"/>
</dbReference>
<evidence type="ECO:0000256" key="5">
    <source>
        <dbReference type="ARBA" id="ARBA00022741"/>
    </source>
</evidence>
<dbReference type="PANTHER" id="PTHR23342">
    <property type="entry name" value="N-ACETYLGLUTAMATE SYNTHASE"/>
    <property type="match status" value="1"/>
</dbReference>
<dbReference type="Gene3D" id="3.40.1160.10">
    <property type="entry name" value="Acetylglutamate kinase-like"/>
    <property type="match status" value="1"/>
</dbReference>
<evidence type="ECO:0000256" key="7">
    <source>
        <dbReference type="ARBA" id="ARBA00022840"/>
    </source>
</evidence>
<evidence type="ECO:0000256" key="6">
    <source>
        <dbReference type="ARBA" id="ARBA00022777"/>
    </source>
</evidence>
<dbReference type="GO" id="GO:0005737">
    <property type="term" value="C:cytoplasm"/>
    <property type="evidence" value="ECO:0007669"/>
    <property type="project" value="UniProtKB-SubCell"/>
</dbReference>
<comment type="subcellular location">
    <subcellularLocation>
        <location evidence="9">Cytoplasm</location>
    </subcellularLocation>
</comment>
<feature type="site" description="Transition state stabilizer" evidence="9">
    <location>
        <position position="215"/>
    </location>
</feature>
<feature type="binding site" evidence="9">
    <location>
        <position position="156"/>
    </location>
    <ligand>
        <name>substrate</name>
    </ligand>
</feature>
<proteinExistence type="inferred from homology"/>
<keyword evidence="2 9" id="KW-0055">Arginine biosynthesis</keyword>
<evidence type="ECO:0000256" key="8">
    <source>
        <dbReference type="ARBA" id="ARBA00048141"/>
    </source>
</evidence>
<evidence type="ECO:0000313" key="11">
    <source>
        <dbReference type="EMBL" id="RKD75605.1"/>
    </source>
</evidence>
<comment type="catalytic activity">
    <reaction evidence="8 9">
        <text>N-acetyl-L-glutamate + ATP = N-acetyl-L-glutamyl 5-phosphate + ADP</text>
        <dbReference type="Rhea" id="RHEA:14629"/>
        <dbReference type="ChEBI" id="CHEBI:30616"/>
        <dbReference type="ChEBI" id="CHEBI:44337"/>
        <dbReference type="ChEBI" id="CHEBI:57936"/>
        <dbReference type="ChEBI" id="CHEBI:456216"/>
        <dbReference type="EC" id="2.7.2.8"/>
    </reaction>
</comment>
<dbReference type="InterPro" id="IPR037528">
    <property type="entry name" value="ArgB"/>
</dbReference>
<dbReference type="PIRSF" id="PIRSF000728">
    <property type="entry name" value="NAGK"/>
    <property type="match status" value="1"/>
</dbReference>
<dbReference type="InterPro" id="IPR001048">
    <property type="entry name" value="Asp/Glu/Uridylate_kinase"/>
</dbReference>
<dbReference type="FunFam" id="3.40.1160.10:FF:000004">
    <property type="entry name" value="Acetylglutamate kinase"/>
    <property type="match status" value="1"/>
</dbReference>
<feature type="binding site" evidence="9">
    <location>
        <position position="63"/>
    </location>
    <ligand>
        <name>substrate</name>
    </ligand>
</feature>
<feature type="binding site" evidence="9">
    <location>
        <begin position="41"/>
        <end position="42"/>
    </location>
    <ligand>
        <name>substrate</name>
    </ligand>
</feature>
<gene>
    <name evidence="9" type="primary">argB</name>
    <name evidence="11" type="ORF">ATL39_1306</name>
</gene>
<protein>
    <recommendedName>
        <fullName evidence="9">Acetylglutamate kinase</fullName>
        <ecNumber evidence="9">2.7.2.8</ecNumber>
    </recommendedName>
    <alternativeName>
        <fullName evidence="9">N-acetyl-L-glutamate 5-phosphotransferase</fullName>
    </alternativeName>
    <alternativeName>
        <fullName evidence="9">NAG kinase</fullName>
        <shortName evidence="9">NAGK</shortName>
    </alternativeName>
</protein>
<dbReference type="Pfam" id="PF00696">
    <property type="entry name" value="AA_kinase"/>
    <property type="match status" value="1"/>
</dbReference>
<dbReference type="HAMAP" id="MF_00082">
    <property type="entry name" value="ArgB"/>
    <property type="match status" value="1"/>
</dbReference>
<keyword evidence="9" id="KW-0963">Cytoplasm</keyword>
<keyword evidence="6 9" id="KW-0418">Kinase</keyword>
<dbReference type="PANTHER" id="PTHR23342:SF0">
    <property type="entry name" value="N-ACETYLGLUTAMATE SYNTHASE, MITOCHONDRIAL"/>
    <property type="match status" value="1"/>
</dbReference>
<dbReference type="RefSeq" id="WP_120192471.1">
    <property type="nucleotide sequence ID" value="NZ_RAPK01000007.1"/>
</dbReference>
<dbReference type="GO" id="GO:0005524">
    <property type="term" value="F:ATP binding"/>
    <property type="evidence" value="ECO:0007669"/>
    <property type="project" value="UniProtKB-UniRule"/>
</dbReference>
<dbReference type="NCBIfam" id="TIGR00761">
    <property type="entry name" value="argB"/>
    <property type="match status" value="1"/>
</dbReference>
<dbReference type="AlphaFoldDB" id="A0A419V6J3"/>
<comment type="pathway">
    <text evidence="1 9">Amino-acid biosynthesis; L-arginine biosynthesis; N(2)-acetyl-L-ornithine from L-glutamate: step 2/4.</text>
</comment>